<evidence type="ECO:0000313" key="2">
    <source>
        <dbReference type="Proteomes" id="UP001195483"/>
    </source>
</evidence>
<reference evidence="1" key="2">
    <citation type="journal article" date="2021" name="Genome Biol. Evol.">
        <title>Developing a high-quality reference genome for a parasitic bivalve with doubly uniparental inheritance (Bivalvia: Unionida).</title>
        <authorList>
            <person name="Smith C.H."/>
        </authorList>
    </citation>
    <scope>NUCLEOTIDE SEQUENCE</scope>
    <source>
        <strain evidence="1">CHS0354</strain>
        <tissue evidence="1">Mantle</tissue>
    </source>
</reference>
<reference evidence="1" key="3">
    <citation type="submission" date="2023-05" db="EMBL/GenBank/DDBJ databases">
        <authorList>
            <person name="Smith C.H."/>
        </authorList>
    </citation>
    <scope>NUCLEOTIDE SEQUENCE</scope>
    <source>
        <strain evidence="1">CHS0354</strain>
        <tissue evidence="1">Mantle</tissue>
    </source>
</reference>
<reference evidence="1" key="1">
    <citation type="journal article" date="2021" name="Genome Biol. Evol.">
        <title>A High-Quality Reference Genome for a Parasitic Bivalve with Doubly Uniparental Inheritance (Bivalvia: Unionida).</title>
        <authorList>
            <person name="Smith C.H."/>
        </authorList>
    </citation>
    <scope>NUCLEOTIDE SEQUENCE</scope>
    <source>
        <strain evidence="1">CHS0354</strain>
    </source>
</reference>
<dbReference type="Proteomes" id="UP001195483">
    <property type="component" value="Unassembled WGS sequence"/>
</dbReference>
<proteinExistence type="predicted"/>
<keyword evidence="2" id="KW-1185">Reference proteome</keyword>
<gene>
    <name evidence="1" type="ORF">CHS0354_014393</name>
</gene>
<evidence type="ECO:0000313" key="1">
    <source>
        <dbReference type="EMBL" id="KAK3588301.1"/>
    </source>
</evidence>
<dbReference type="EMBL" id="JAEAOA010000892">
    <property type="protein sequence ID" value="KAK3588301.1"/>
    <property type="molecule type" value="Genomic_DNA"/>
</dbReference>
<dbReference type="AlphaFoldDB" id="A0AAE0VSE4"/>
<protein>
    <submittedName>
        <fullName evidence="1">Uncharacterized protein</fullName>
    </submittedName>
</protein>
<comment type="caution">
    <text evidence="1">The sequence shown here is derived from an EMBL/GenBank/DDBJ whole genome shotgun (WGS) entry which is preliminary data.</text>
</comment>
<organism evidence="1 2">
    <name type="scientific">Potamilus streckersoni</name>
    <dbReference type="NCBI Taxonomy" id="2493646"/>
    <lineage>
        <taxon>Eukaryota</taxon>
        <taxon>Metazoa</taxon>
        <taxon>Spiralia</taxon>
        <taxon>Lophotrochozoa</taxon>
        <taxon>Mollusca</taxon>
        <taxon>Bivalvia</taxon>
        <taxon>Autobranchia</taxon>
        <taxon>Heteroconchia</taxon>
        <taxon>Palaeoheterodonta</taxon>
        <taxon>Unionida</taxon>
        <taxon>Unionoidea</taxon>
        <taxon>Unionidae</taxon>
        <taxon>Ambleminae</taxon>
        <taxon>Lampsilini</taxon>
        <taxon>Potamilus</taxon>
    </lineage>
</organism>
<sequence length="77" mass="8737">MRIILGQKEIPADIDEEESHNASSKSAGHHFKRHLFGYAPFQSVLKSGKFDNILEIALEYGACRKPKENRIERGNLV</sequence>
<accession>A0AAE0VSE4</accession>
<name>A0AAE0VSE4_9BIVA</name>